<feature type="repeat" description="TPR" evidence="3">
    <location>
        <begin position="168"/>
        <end position="201"/>
    </location>
</feature>
<dbReference type="PANTHER" id="PTHR45641">
    <property type="entry name" value="TETRATRICOPEPTIDE REPEAT PROTEIN (AFU_ORTHOLOGUE AFUA_6G03870)"/>
    <property type="match status" value="1"/>
</dbReference>
<accession>A0A8S3A6H9</accession>
<evidence type="ECO:0000256" key="1">
    <source>
        <dbReference type="ARBA" id="ARBA00022737"/>
    </source>
</evidence>
<dbReference type="Gene3D" id="1.25.40.10">
    <property type="entry name" value="Tetratricopeptide repeat domain"/>
    <property type="match status" value="2"/>
</dbReference>
<dbReference type="Pfam" id="PF13176">
    <property type="entry name" value="TPR_7"/>
    <property type="match status" value="1"/>
</dbReference>
<dbReference type="SUPFAM" id="SSF48452">
    <property type="entry name" value="TPR-like"/>
    <property type="match status" value="1"/>
</dbReference>
<dbReference type="PANTHER" id="PTHR45641:SF1">
    <property type="entry name" value="AAA+ ATPASE DOMAIN-CONTAINING PROTEIN"/>
    <property type="match status" value="1"/>
</dbReference>
<feature type="repeat" description="TPR" evidence="3">
    <location>
        <begin position="46"/>
        <end position="79"/>
    </location>
</feature>
<evidence type="ECO:0008006" key="6">
    <source>
        <dbReference type="Google" id="ProtNLM"/>
    </source>
</evidence>
<gene>
    <name evidence="4" type="ORF">GIL414_LOCUS42610</name>
</gene>
<evidence type="ECO:0000256" key="2">
    <source>
        <dbReference type="ARBA" id="ARBA00022803"/>
    </source>
</evidence>
<dbReference type="AlphaFoldDB" id="A0A8S3A6H9"/>
<dbReference type="SMART" id="SM00028">
    <property type="entry name" value="TPR"/>
    <property type="match status" value="6"/>
</dbReference>
<name>A0A8S3A6H9_9BILA</name>
<dbReference type="InterPro" id="IPR019734">
    <property type="entry name" value="TPR_rpt"/>
</dbReference>
<dbReference type="PROSITE" id="PS50005">
    <property type="entry name" value="TPR"/>
    <property type="match status" value="2"/>
</dbReference>
<feature type="non-terminal residue" evidence="4">
    <location>
        <position position="1"/>
    </location>
</feature>
<reference evidence="4" key="1">
    <citation type="submission" date="2021-02" db="EMBL/GenBank/DDBJ databases">
        <authorList>
            <person name="Nowell W R."/>
        </authorList>
    </citation>
    <scope>NUCLEOTIDE SEQUENCE</scope>
</reference>
<dbReference type="Pfam" id="PF13424">
    <property type="entry name" value="TPR_12"/>
    <property type="match status" value="1"/>
</dbReference>
<dbReference type="InterPro" id="IPR011990">
    <property type="entry name" value="TPR-like_helical_dom_sf"/>
</dbReference>
<comment type="caution">
    <text evidence="4">The sequence shown here is derived from an EMBL/GenBank/DDBJ whole genome shotgun (WGS) entry which is preliminary data.</text>
</comment>
<evidence type="ECO:0000256" key="3">
    <source>
        <dbReference type="PROSITE-ProRule" id="PRU00339"/>
    </source>
</evidence>
<protein>
    <recommendedName>
        <fullName evidence="6">Kinesin light chain</fullName>
    </recommendedName>
</protein>
<keyword evidence="1" id="KW-0677">Repeat</keyword>
<organism evidence="4 5">
    <name type="scientific">Rotaria magnacalcarata</name>
    <dbReference type="NCBI Taxonomy" id="392030"/>
    <lineage>
        <taxon>Eukaryota</taxon>
        <taxon>Metazoa</taxon>
        <taxon>Spiralia</taxon>
        <taxon>Gnathifera</taxon>
        <taxon>Rotifera</taxon>
        <taxon>Eurotatoria</taxon>
        <taxon>Bdelloidea</taxon>
        <taxon>Philodinida</taxon>
        <taxon>Philodinidae</taxon>
        <taxon>Rotaria</taxon>
    </lineage>
</organism>
<dbReference type="Pfam" id="PF13181">
    <property type="entry name" value="TPR_8"/>
    <property type="match status" value="1"/>
</dbReference>
<keyword evidence="2 3" id="KW-0802">TPR repeat</keyword>
<sequence>LNFSVERDLSSDDATMSIIRMTLCSDHDNDLKQLYDHMKNEYDREETNLLSLGDVVRNMGKFDLAEKYYRRWLSELPSNDLSLGGLYQHLGMVADAKGEYDTSLEWYQKSLEILVKTRPYDHVNIGNTHNSIGGVHQKKGDRGRALESYNRAVSLFKQAHDENHQKMAWFYNNIGIIYQEENKYFEALDFYEKSLAIKKKHLPADHPDLGGSYNNIGIVQDCLGHSDLALNHYNRSLKIRLKSLPAQHPDIASTYRNMGLVYEYKGKLNEVLILFQKYISWFKVMARSRLVLYICTASLE</sequence>
<dbReference type="EMBL" id="CAJOBJ010123861">
    <property type="protein sequence ID" value="CAF4689474.1"/>
    <property type="molecule type" value="Genomic_DNA"/>
</dbReference>
<proteinExistence type="predicted"/>
<evidence type="ECO:0000313" key="5">
    <source>
        <dbReference type="Proteomes" id="UP000681720"/>
    </source>
</evidence>
<evidence type="ECO:0000313" key="4">
    <source>
        <dbReference type="EMBL" id="CAF4689474.1"/>
    </source>
</evidence>
<dbReference type="Proteomes" id="UP000681720">
    <property type="component" value="Unassembled WGS sequence"/>
</dbReference>